<dbReference type="AlphaFoldDB" id="A0A1M6HXU1"/>
<organism evidence="1 2">
    <name type="scientific">Wenxinia saemankumensis</name>
    <dbReference type="NCBI Taxonomy" id="1447782"/>
    <lineage>
        <taxon>Bacteria</taxon>
        <taxon>Pseudomonadati</taxon>
        <taxon>Pseudomonadota</taxon>
        <taxon>Alphaproteobacteria</taxon>
        <taxon>Rhodobacterales</taxon>
        <taxon>Roseobacteraceae</taxon>
        <taxon>Wenxinia</taxon>
    </lineage>
</organism>
<dbReference type="EMBL" id="FQYO01000008">
    <property type="protein sequence ID" value="SHJ27025.1"/>
    <property type="molecule type" value="Genomic_DNA"/>
</dbReference>
<sequence>MTEDAFRAALAARGLSPTDRDRAAALEIARYLARCARLLREAEAGDA</sequence>
<dbReference type="Proteomes" id="UP000184292">
    <property type="component" value="Unassembled WGS sequence"/>
</dbReference>
<proteinExistence type="predicted"/>
<evidence type="ECO:0000313" key="2">
    <source>
        <dbReference type="Proteomes" id="UP000184292"/>
    </source>
</evidence>
<protein>
    <submittedName>
        <fullName evidence="1">Uncharacterized protein</fullName>
    </submittedName>
</protein>
<gene>
    <name evidence="1" type="ORF">SAMN05444417_3409</name>
</gene>
<evidence type="ECO:0000313" key="1">
    <source>
        <dbReference type="EMBL" id="SHJ27025.1"/>
    </source>
</evidence>
<name>A0A1M6HXU1_9RHOB</name>
<keyword evidence="2" id="KW-1185">Reference proteome</keyword>
<dbReference type="RefSeq" id="WP_170865667.1">
    <property type="nucleotide sequence ID" value="NZ_FQYO01000008.1"/>
</dbReference>
<accession>A0A1M6HXU1</accession>
<reference evidence="1 2" key="1">
    <citation type="submission" date="2016-11" db="EMBL/GenBank/DDBJ databases">
        <authorList>
            <person name="Jaros S."/>
            <person name="Januszkiewicz K."/>
            <person name="Wedrychowicz H."/>
        </authorList>
    </citation>
    <scope>NUCLEOTIDE SEQUENCE [LARGE SCALE GENOMIC DNA]</scope>
    <source>
        <strain evidence="1 2">DSM 100565</strain>
    </source>
</reference>